<dbReference type="InterPro" id="IPR002464">
    <property type="entry name" value="DNA/RNA_helicase_DEAH_CS"/>
</dbReference>
<evidence type="ECO:0000256" key="2">
    <source>
        <dbReference type="ARBA" id="ARBA00022664"/>
    </source>
</evidence>
<dbReference type="PANTHER" id="PTHR18934:SF109">
    <property type="entry name" value="ATP-DEPENDENT RNA HELICASE DHX15 HOMOLOG"/>
    <property type="match status" value="1"/>
</dbReference>
<protein>
    <recommendedName>
        <fullName evidence="1">RNA helicase</fullName>
        <ecNumber evidence="1">3.6.4.13</ecNumber>
    </recommendedName>
</protein>
<dbReference type="PANTHER" id="PTHR18934">
    <property type="entry name" value="ATP-DEPENDENT RNA HELICASE"/>
    <property type="match status" value="1"/>
</dbReference>
<reference evidence="8 9" key="1">
    <citation type="submission" date="2024-03" db="EMBL/GenBank/DDBJ databases">
        <title>A high-quality draft genome sequence of Diaporthe vaccinii, a causative agent of upright dieback and viscid rot disease in cranberry plants.</title>
        <authorList>
            <person name="Sarrasin M."/>
            <person name="Lang B.F."/>
            <person name="Burger G."/>
        </authorList>
    </citation>
    <scope>NUCLEOTIDE SEQUENCE [LARGE SCALE GENOMIC DNA]</scope>
    <source>
        <strain evidence="8 9">IS7</strain>
    </source>
</reference>
<dbReference type="EC" id="3.6.4.13" evidence="1"/>
<keyword evidence="4" id="KW-0347">Helicase</keyword>
<dbReference type="PROSITE" id="PS00690">
    <property type="entry name" value="DEAH_ATP_HELICASE"/>
    <property type="match status" value="1"/>
</dbReference>
<keyword evidence="3" id="KW-0378">Hydrolase</keyword>
<comment type="caution">
    <text evidence="8">The sequence shown here is derived from an EMBL/GenBank/DDBJ whole genome shotgun (WGS) entry which is preliminary data.</text>
</comment>
<evidence type="ECO:0000256" key="6">
    <source>
        <dbReference type="ARBA" id="ARBA00047984"/>
    </source>
</evidence>
<name>A0ABR4E8H8_9PEZI</name>
<dbReference type="InterPro" id="IPR014001">
    <property type="entry name" value="Helicase_ATP-bd"/>
</dbReference>
<keyword evidence="9" id="KW-1185">Reference proteome</keyword>
<comment type="catalytic activity">
    <reaction evidence="6">
        <text>ATP + H2O = ADP + phosphate + H(+)</text>
        <dbReference type="Rhea" id="RHEA:13065"/>
        <dbReference type="ChEBI" id="CHEBI:15377"/>
        <dbReference type="ChEBI" id="CHEBI:15378"/>
        <dbReference type="ChEBI" id="CHEBI:30616"/>
        <dbReference type="ChEBI" id="CHEBI:43474"/>
        <dbReference type="ChEBI" id="CHEBI:456216"/>
        <dbReference type="EC" id="3.6.4.13"/>
    </reaction>
</comment>
<dbReference type="Gene3D" id="3.40.50.300">
    <property type="entry name" value="P-loop containing nucleotide triphosphate hydrolases"/>
    <property type="match status" value="1"/>
</dbReference>
<keyword evidence="4" id="KW-0547">Nucleotide-binding</keyword>
<evidence type="ECO:0000313" key="9">
    <source>
        <dbReference type="Proteomes" id="UP001600888"/>
    </source>
</evidence>
<dbReference type="PROSITE" id="PS51192">
    <property type="entry name" value="HELICASE_ATP_BIND_1"/>
    <property type="match status" value="1"/>
</dbReference>
<evidence type="ECO:0000256" key="1">
    <source>
        <dbReference type="ARBA" id="ARBA00012552"/>
    </source>
</evidence>
<organism evidence="8 9">
    <name type="scientific">Diaporthe vaccinii</name>
    <dbReference type="NCBI Taxonomy" id="105482"/>
    <lineage>
        <taxon>Eukaryota</taxon>
        <taxon>Fungi</taxon>
        <taxon>Dikarya</taxon>
        <taxon>Ascomycota</taxon>
        <taxon>Pezizomycotina</taxon>
        <taxon>Sordariomycetes</taxon>
        <taxon>Sordariomycetidae</taxon>
        <taxon>Diaporthales</taxon>
        <taxon>Diaporthaceae</taxon>
        <taxon>Diaporthe</taxon>
        <taxon>Diaporthe eres species complex</taxon>
    </lineage>
</organism>
<evidence type="ECO:0000256" key="3">
    <source>
        <dbReference type="ARBA" id="ARBA00022801"/>
    </source>
</evidence>
<keyword evidence="2" id="KW-0507">mRNA processing</keyword>
<keyword evidence="5" id="KW-0508">mRNA splicing</keyword>
<feature type="domain" description="Helicase ATP-binding" evidence="7">
    <location>
        <begin position="64"/>
        <end position="125"/>
    </location>
</feature>
<dbReference type="SUPFAM" id="SSF52540">
    <property type="entry name" value="P-loop containing nucleoside triphosphate hydrolases"/>
    <property type="match status" value="1"/>
</dbReference>
<gene>
    <name evidence="8" type="ORF">FJTKL_14274</name>
</gene>
<keyword evidence="4" id="KW-0067">ATP-binding</keyword>
<sequence length="125" mass="14029">MCLNEKDARQLARPQQRRVAARSVTTRVAETNGVNLGVEVGFRVRFNSKTSGAMRLVRDGRSALKEAENDRYLSKYSCVIVDEVHERGIDTDLVMGVLKMTLKSRKDLKVIIMSATLVATFDAHF</sequence>
<dbReference type="InterPro" id="IPR027417">
    <property type="entry name" value="P-loop_NTPase"/>
</dbReference>
<dbReference type="CDD" id="cd17917">
    <property type="entry name" value="DEXHc_RHA-like"/>
    <property type="match status" value="1"/>
</dbReference>
<evidence type="ECO:0000259" key="7">
    <source>
        <dbReference type="PROSITE" id="PS51192"/>
    </source>
</evidence>
<proteinExistence type="predicted"/>
<dbReference type="Proteomes" id="UP001600888">
    <property type="component" value="Unassembled WGS sequence"/>
</dbReference>
<evidence type="ECO:0000256" key="4">
    <source>
        <dbReference type="ARBA" id="ARBA00022806"/>
    </source>
</evidence>
<evidence type="ECO:0000313" key="8">
    <source>
        <dbReference type="EMBL" id="KAL2278716.1"/>
    </source>
</evidence>
<evidence type="ECO:0000256" key="5">
    <source>
        <dbReference type="ARBA" id="ARBA00023187"/>
    </source>
</evidence>
<dbReference type="EMBL" id="JBAWTH010000084">
    <property type="protein sequence ID" value="KAL2278716.1"/>
    <property type="molecule type" value="Genomic_DNA"/>
</dbReference>
<accession>A0ABR4E8H8</accession>